<dbReference type="RefSeq" id="WP_126638521.1">
    <property type="nucleotide sequence ID" value="NZ_BIFH01000020.1"/>
</dbReference>
<dbReference type="PANTHER" id="PTHR44656:SF7">
    <property type="entry name" value="DEHYDROGENASE_REDUCTASE SDR FAMILY MEMBER 12"/>
    <property type="match status" value="1"/>
</dbReference>
<sequence>MTESRFWERAMDRAIVPGYSRIGYRVRRSGFAADPEQAALKGRTVVVTGASSGIGEAAVTGLARLGATVVLVGRDEARAEAAGRRVAELVPGADLAVRRCDVGSLPDVARFAKELRAEQGPPHALVHNAGALPRERAVTAEGHEVCLAVHVLGPHLLTRLLAADAASCARVVWMSSGGMYTQRLPVDDIEYERAPYRPTVAHARTKRMQVVLAELWAEHLGDGGPVVHATHPGWTDTPGLRASMPTFRRLTAPLLRSPEEGADTAVWLCAADEPGRTTGLFWQDRLPRPTHYRATTRESRPDRAWFWRRCQELTHPWAGECGGRGD</sequence>
<dbReference type="OrthoDB" id="3237043at2"/>
<gene>
    <name evidence="1" type="ORF">EHYA_04175</name>
</gene>
<proteinExistence type="predicted"/>
<accession>A0A401YPG7</accession>
<name>A0A401YPG7_9ACTN</name>
<dbReference type="EMBL" id="BIFH01000020">
    <property type="protein sequence ID" value="GCD96489.1"/>
    <property type="molecule type" value="Genomic_DNA"/>
</dbReference>
<dbReference type="SUPFAM" id="SSF51735">
    <property type="entry name" value="NAD(P)-binding Rossmann-fold domains"/>
    <property type="match status" value="1"/>
</dbReference>
<dbReference type="InterPro" id="IPR036291">
    <property type="entry name" value="NAD(P)-bd_dom_sf"/>
</dbReference>
<dbReference type="InterPro" id="IPR002347">
    <property type="entry name" value="SDR_fam"/>
</dbReference>
<reference evidence="1 2" key="1">
    <citation type="submission" date="2018-12" db="EMBL/GenBank/DDBJ databases">
        <title>Draft genome sequence of Embleya hyalina NBRC 13850T.</title>
        <authorList>
            <person name="Komaki H."/>
            <person name="Hosoyama A."/>
            <person name="Kimura A."/>
            <person name="Ichikawa N."/>
            <person name="Tamura T."/>
        </authorList>
    </citation>
    <scope>NUCLEOTIDE SEQUENCE [LARGE SCALE GENOMIC DNA]</scope>
    <source>
        <strain evidence="1 2">NBRC 13850</strain>
    </source>
</reference>
<keyword evidence="2" id="KW-1185">Reference proteome</keyword>
<dbReference type="PANTHER" id="PTHR44656">
    <property type="entry name" value="DEHYDROGENASE/REDUCTASE SDR FAMILY MEMBER 12"/>
    <property type="match status" value="1"/>
</dbReference>
<dbReference type="Proteomes" id="UP000286931">
    <property type="component" value="Unassembled WGS sequence"/>
</dbReference>
<dbReference type="Pfam" id="PF00106">
    <property type="entry name" value="adh_short"/>
    <property type="match status" value="1"/>
</dbReference>
<dbReference type="InterPro" id="IPR052992">
    <property type="entry name" value="SDR_member_12"/>
</dbReference>
<dbReference type="Gene3D" id="3.40.50.720">
    <property type="entry name" value="NAD(P)-binding Rossmann-like Domain"/>
    <property type="match status" value="1"/>
</dbReference>
<evidence type="ECO:0000313" key="1">
    <source>
        <dbReference type="EMBL" id="GCD96489.1"/>
    </source>
</evidence>
<protein>
    <submittedName>
        <fullName evidence="1">Oxidoreductase</fullName>
    </submittedName>
</protein>
<comment type="caution">
    <text evidence="1">The sequence shown here is derived from an EMBL/GenBank/DDBJ whole genome shotgun (WGS) entry which is preliminary data.</text>
</comment>
<evidence type="ECO:0000313" key="2">
    <source>
        <dbReference type="Proteomes" id="UP000286931"/>
    </source>
</evidence>
<dbReference type="PRINTS" id="PR00081">
    <property type="entry name" value="GDHRDH"/>
</dbReference>
<dbReference type="AlphaFoldDB" id="A0A401YPG7"/>
<organism evidence="1 2">
    <name type="scientific">Embleya hyalina</name>
    <dbReference type="NCBI Taxonomy" id="516124"/>
    <lineage>
        <taxon>Bacteria</taxon>
        <taxon>Bacillati</taxon>
        <taxon>Actinomycetota</taxon>
        <taxon>Actinomycetes</taxon>
        <taxon>Kitasatosporales</taxon>
        <taxon>Streptomycetaceae</taxon>
        <taxon>Embleya</taxon>
    </lineage>
</organism>